<dbReference type="Pfam" id="PF03283">
    <property type="entry name" value="PAE"/>
    <property type="match status" value="1"/>
</dbReference>
<dbReference type="PANTHER" id="PTHR21562">
    <property type="entry name" value="NOTUM-RELATED"/>
    <property type="match status" value="1"/>
</dbReference>
<reference evidence="3 4" key="1">
    <citation type="submission" date="2020-11" db="EMBL/GenBank/DDBJ databases">
        <authorList>
            <person name="Wallbank WR R."/>
            <person name="Pardo Diaz C."/>
            <person name="Kozak K."/>
            <person name="Martin S."/>
            <person name="Jiggins C."/>
            <person name="Moest M."/>
            <person name="Warren A I."/>
            <person name="Generalovic N T."/>
            <person name="Byers J.R.P. K."/>
            <person name="Montejo-Kovacevich G."/>
            <person name="Yen C E."/>
        </authorList>
    </citation>
    <scope>NUCLEOTIDE SEQUENCE [LARGE SCALE GENOMIC DNA]</scope>
</reference>
<feature type="compositionally biased region" description="Basic residues" evidence="2">
    <location>
        <begin position="436"/>
        <end position="449"/>
    </location>
</feature>
<dbReference type="OrthoDB" id="2015280at2759"/>
<accession>A0A7R8UKM9</accession>
<evidence type="ECO:0000313" key="3">
    <source>
        <dbReference type="EMBL" id="CAD7082254.1"/>
    </source>
</evidence>
<dbReference type="FunCoup" id="A0A7R8UKM9">
    <property type="interactions" value="107"/>
</dbReference>
<dbReference type="InParanoid" id="A0A7R8UKM9"/>
<gene>
    <name evidence="3" type="ORF">HERILL_LOCUS5303</name>
</gene>
<evidence type="ECO:0000256" key="2">
    <source>
        <dbReference type="SAM" id="MobiDB-lite"/>
    </source>
</evidence>
<feature type="compositionally biased region" description="Basic and acidic residues" evidence="2">
    <location>
        <begin position="426"/>
        <end position="435"/>
    </location>
</feature>
<protein>
    <recommendedName>
        <fullName evidence="5">Notum</fullName>
    </recommendedName>
</protein>
<evidence type="ECO:0008006" key="5">
    <source>
        <dbReference type="Google" id="ProtNLM"/>
    </source>
</evidence>
<proteinExistence type="inferred from homology"/>
<feature type="region of interest" description="Disordered" evidence="2">
    <location>
        <begin position="394"/>
        <end position="507"/>
    </location>
</feature>
<dbReference type="EMBL" id="LR899010">
    <property type="protein sequence ID" value="CAD7082254.1"/>
    <property type="molecule type" value="Genomic_DNA"/>
</dbReference>
<feature type="compositionally biased region" description="Basic residues" evidence="2">
    <location>
        <begin position="397"/>
        <end position="420"/>
    </location>
</feature>
<dbReference type="PANTHER" id="PTHR21562:SF122">
    <property type="entry name" value="PALMITOLEOYL-PROTEIN CARBOXYLESTERASE NOTUM"/>
    <property type="match status" value="1"/>
</dbReference>
<feature type="compositionally biased region" description="Low complexity" evidence="2">
    <location>
        <begin position="480"/>
        <end position="491"/>
    </location>
</feature>
<comment type="similarity">
    <text evidence="1">Belongs to the pectinacetylesterase family. Notum subfamily.</text>
</comment>
<organism evidence="3 4">
    <name type="scientific">Hermetia illucens</name>
    <name type="common">Black soldier fly</name>
    <dbReference type="NCBI Taxonomy" id="343691"/>
    <lineage>
        <taxon>Eukaryota</taxon>
        <taxon>Metazoa</taxon>
        <taxon>Ecdysozoa</taxon>
        <taxon>Arthropoda</taxon>
        <taxon>Hexapoda</taxon>
        <taxon>Insecta</taxon>
        <taxon>Pterygota</taxon>
        <taxon>Neoptera</taxon>
        <taxon>Endopterygota</taxon>
        <taxon>Diptera</taxon>
        <taxon>Brachycera</taxon>
        <taxon>Stratiomyomorpha</taxon>
        <taxon>Stratiomyidae</taxon>
        <taxon>Hermetiinae</taxon>
        <taxon>Hermetia</taxon>
    </lineage>
</organism>
<evidence type="ECO:0000313" key="4">
    <source>
        <dbReference type="Proteomes" id="UP000594454"/>
    </source>
</evidence>
<keyword evidence="4" id="KW-1185">Reference proteome</keyword>
<dbReference type="AlphaFoldDB" id="A0A7R8UKM9"/>
<feature type="compositionally biased region" description="Basic residues" evidence="2">
    <location>
        <begin position="467"/>
        <end position="479"/>
    </location>
</feature>
<dbReference type="Proteomes" id="UP000594454">
    <property type="component" value="Chromosome 2"/>
</dbReference>
<sequence length="584" mass="66344">MFREPRPTNKYYKEVRHKVNIICLGTILAISTRTVESRAFGSINVTTPRQNLSIESNTIQRRIAEASPDTNRSLKRVFLSNRTVTCNDGSQAGFYLRKSAASKKWVVFLEGGWHCYDIKSCRARWLRLRHLMTSSQWPETRDVSGLLSPLPEDNPYWHTANHVLVPYCSSDSWSGTKSQSGTRDNWRFMGSLIIRQVIADLIPLGLGRGSGSELLLAGSSAGGLGVMLNLDKIKSFLHNEKKLKVTVRGVSDSGWFLDREPYTPGAVAASEAVRQGWKMWEGSLPEACTKHHSLEPWRCYFGHRLYPTLKSPLFVFQWLFDEAQMRADSVGAPVTPQQWNYIHDMGGALRASLDNVTAVFAPSCIGHSVLTKRDWLNIKIDEISLSEALKCWEQSTSKKRHNSKRGNGCKKNRKNCRKQNKNGNNLDKKMSGQKEPKRRHNKRNHKRSRSPTSLNEDNYAISDNRTHTQRPRHNKKRKNSGNGNRKNANSGQKRHQRRHNSLERQSDLQKCSLRLLERCSWPQCNHSCPTLTNPLTGEEIRFLELLASFGLDIEAVATALGVDMKTLNNMDRAELVNLLTQQVS</sequence>
<name>A0A7R8UKM9_HERIL</name>
<dbReference type="GO" id="GO:0016787">
    <property type="term" value="F:hydrolase activity"/>
    <property type="evidence" value="ECO:0007669"/>
    <property type="project" value="InterPro"/>
</dbReference>
<evidence type="ECO:0000256" key="1">
    <source>
        <dbReference type="ARBA" id="ARBA00010213"/>
    </source>
</evidence>
<dbReference type="InterPro" id="IPR004963">
    <property type="entry name" value="PAE/NOTUM"/>
</dbReference>